<comment type="caution">
    <text evidence="1">The sequence shown here is derived from an EMBL/GenBank/DDBJ whole genome shotgun (WGS) entry which is preliminary data.</text>
</comment>
<dbReference type="RefSeq" id="WP_151001496.1">
    <property type="nucleotide sequence ID" value="NZ_BPQY01000180.1"/>
</dbReference>
<protein>
    <submittedName>
        <fullName evidence="1">Uncharacterized protein</fullName>
    </submittedName>
</protein>
<keyword evidence="2" id="KW-1185">Reference proteome</keyword>
<gene>
    <name evidence="1" type="ORF">F6X53_17590</name>
</gene>
<reference evidence="1 2" key="1">
    <citation type="submission" date="2019-09" db="EMBL/GenBank/DDBJ databases">
        <title>YIM 48816 draft genome.</title>
        <authorList>
            <person name="Jiang L."/>
        </authorList>
    </citation>
    <scope>NUCLEOTIDE SEQUENCE [LARGE SCALE GENOMIC DNA]</scope>
    <source>
        <strain evidence="1 2">YIM 48816</strain>
    </source>
</reference>
<dbReference type="EMBL" id="VZZK01000018">
    <property type="protein sequence ID" value="KAB1077772.1"/>
    <property type="molecule type" value="Genomic_DNA"/>
</dbReference>
<organism evidence="1 2">
    <name type="scientific">Methylobacterium soli</name>
    <dbReference type="NCBI Taxonomy" id="553447"/>
    <lineage>
        <taxon>Bacteria</taxon>
        <taxon>Pseudomonadati</taxon>
        <taxon>Pseudomonadota</taxon>
        <taxon>Alphaproteobacteria</taxon>
        <taxon>Hyphomicrobiales</taxon>
        <taxon>Methylobacteriaceae</taxon>
        <taxon>Methylobacterium</taxon>
    </lineage>
</organism>
<evidence type="ECO:0000313" key="2">
    <source>
        <dbReference type="Proteomes" id="UP000474159"/>
    </source>
</evidence>
<evidence type="ECO:0000313" key="1">
    <source>
        <dbReference type="EMBL" id="KAB1077772.1"/>
    </source>
</evidence>
<proteinExistence type="predicted"/>
<dbReference type="Proteomes" id="UP000474159">
    <property type="component" value="Unassembled WGS sequence"/>
</dbReference>
<name>A0A6L3SVJ9_9HYPH</name>
<sequence>MKLVIGYMHDRNDNDQLNEIIKIHHLTMRRNLYAKLVEFIKVFNDYSIKLVRHKKQSEREYGEKISDKIETWTSTVEYEFAKKMRTSATHHYLSEDAHKHVEMFPKNYQFSLLHHPQPTNSFFPASEDIYHLSLLEEDEAKGMKISKMNDWLETILPDLNELHLKFLERIFELFKTVHGHKRVIFADDELIFDADTRFPILYYSGRNSRF</sequence>
<dbReference type="AlphaFoldDB" id="A0A6L3SVJ9"/>
<accession>A0A6L3SVJ9</accession>